<feature type="region of interest" description="Disordered" evidence="1">
    <location>
        <begin position="394"/>
        <end position="426"/>
    </location>
</feature>
<comment type="caution">
    <text evidence="2">The sequence shown here is derived from an EMBL/GenBank/DDBJ whole genome shotgun (WGS) entry which is preliminary data.</text>
</comment>
<feature type="compositionally biased region" description="Polar residues" evidence="1">
    <location>
        <begin position="253"/>
        <end position="273"/>
    </location>
</feature>
<feature type="compositionally biased region" description="Polar residues" evidence="1">
    <location>
        <begin position="231"/>
        <end position="243"/>
    </location>
</feature>
<dbReference type="AlphaFoldDB" id="A0ABD2PZT6"/>
<sequence length="444" mass="49184">MADMYNDFNHKTTTVYQPGKLNKRYQQLNKSAENTKLLAPEPYRNNLEKTSTSDLPPYLGLRNSLPRLPDRVGRSSYSYNPPAALTASIPSLVQVDQYDELEQLPYSRITARVFPAKPHLYQKNKASFIKQDDIAYADVGSSDESTSGDYKTSTEANNTGVVEIRSISDLTRMFPTPNDHSDVQVEQRRRNPPQNQVVSLPAILERSESLVTSTTTSIIANDQQEDRKTIDLQSRNSTLSPAETPTKRCHSPNEMSSQPKTVSNYSTPVNAKSKSGKMMGSVRNLIANFESINEHESGSNRCLEKSSSSSNSLPTTVEIVNSKPPPKQDPWIKNSSIKSGQESSSLLLSGELTSLVSGDAPTETGSNYSIFRNAYQLQKQAPTLQRNQVSDTFTSSDEEAQTAVTPPAKGHLPRFGRRPRALNRSTNCVHRSVPRDTKVSQVVI</sequence>
<reference evidence="2 3" key="1">
    <citation type="submission" date="2024-11" db="EMBL/GenBank/DDBJ databases">
        <title>Adaptive evolution of stress response genes in parasites aligns with host niche diversity.</title>
        <authorList>
            <person name="Hahn C."/>
            <person name="Resl P."/>
        </authorList>
    </citation>
    <scope>NUCLEOTIDE SEQUENCE [LARGE SCALE GENOMIC DNA]</scope>
    <source>
        <strain evidence="2">EGGRZ-B1_66</strain>
        <tissue evidence="2">Body</tissue>
    </source>
</reference>
<feature type="region of interest" description="Disordered" evidence="1">
    <location>
        <begin position="172"/>
        <end position="196"/>
    </location>
</feature>
<protein>
    <submittedName>
        <fullName evidence="2">Uncharacterized protein</fullName>
    </submittedName>
</protein>
<organism evidence="2 3">
    <name type="scientific">Cichlidogyrus casuarinus</name>
    <dbReference type="NCBI Taxonomy" id="1844966"/>
    <lineage>
        <taxon>Eukaryota</taxon>
        <taxon>Metazoa</taxon>
        <taxon>Spiralia</taxon>
        <taxon>Lophotrochozoa</taxon>
        <taxon>Platyhelminthes</taxon>
        <taxon>Monogenea</taxon>
        <taxon>Monopisthocotylea</taxon>
        <taxon>Dactylogyridea</taxon>
        <taxon>Ancyrocephalidae</taxon>
        <taxon>Cichlidogyrus</taxon>
    </lineage>
</organism>
<evidence type="ECO:0000256" key="1">
    <source>
        <dbReference type="SAM" id="MobiDB-lite"/>
    </source>
</evidence>
<keyword evidence="3" id="KW-1185">Reference proteome</keyword>
<proteinExistence type="predicted"/>
<gene>
    <name evidence="2" type="ORF">Ciccas_008488</name>
</gene>
<feature type="region of interest" description="Disordered" evidence="1">
    <location>
        <begin position="294"/>
        <end position="338"/>
    </location>
</feature>
<feature type="compositionally biased region" description="Basic and acidic residues" evidence="1">
    <location>
        <begin position="294"/>
        <end position="304"/>
    </location>
</feature>
<dbReference type="EMBL" id="JBJKFK010001508">
    <property type="protein sequence ID" value="KAL3312914.1"/>
    <property type="molecule type" value="Genomic_DNA"/>
</dbReference>
<evidence type="ECO:0000313" key="2">
    <source>
        <dbReference type="EMBL" id="KAL3312914.1"/>
    </source>
</evidence>
<feature type="compositionally biased region" description="Basic and acidic residues" evidence="1">
    <location>
        <begin position="179"/>
        <end position="189"/>
    </location>
</feature>
<accession>A0ABD2PZT6</accession>
<feature type="compositionally biased region" description="Basic residues" evidence="1">
    <location>
        <begin position="411"/>
        <end position="421"/>
    </location>
</feature>
<name>A0ABD2PZT6_9PLAT</name>
<dbReference type="Proteomes" id="UP001626550">
    <property type="component" value="Unassembled WGS sequence"/>
</dbReference>
<evidence type="ECO:0000313" key="3">
    <source>
        <dbReference type="Proteomes" id="UP001626550"/>
    </source>
</evidence>
<feature type="region of interest" description="Disordered" evidence="1">
    <location>
        <begin position="221"/>
        <end position="277"/>
    </location>
</feature>